<reference evidence="2" key="2">
    <citation type="submission" date="2016-06" db="EMBL/GenBank/DDBJ databases">
        <title>The genome of a short-lived fish provides insights into sex chromosome evolution and the genetic control of aging.</title>
        <authorList>
            <person name="Reichwald K."/>
            <person name="Felder M."/>
            <person name="Petzold A."/>
            <person name="Koch P."/>
            <person name="Groth M."/>
            <person name="Platzer M."/>
        </authorList>
    </citation>
    <scope>NUCLEOTIDE SEQUENCE</scope>
    <source>
        <tissue evidence="2">Brain</tissue>
    </source>
</reference>
<name>A0A1A8F644_9TELE</name>
<keyword evidence="1" id="KW-0472">Membrane</keyword>
<proteinExistence type="predicted"/>
<accession>A0A1A8F644</accession>
<feature type="non-terminal residue" evidence="2">
    <location>
        <position position="77"/>
    </location>
</feature>
<gene>
    <name evidence="2" type="primary">Nfu_g_1_008412</name>
</gene>
<organism evidence="2">
    <name type="scientific">Nothobranchius korthausae</name>
    <dbReference type="NCBI Taxonomy" id="1143690"/>
    <lineage>
        <taxon>Eukaryota</taxon>
        <taxon>Metazoa</taxon>
        <taxon>Chordata</taxon>
        <taxon>Craniata</taxon>
        <taxon>Vertebrata</taxon>
        <taxon>Euteleostomi</taxon>
        <taxon>Actinopterygii</taxon>
        <taxon>Neopterygii</taxon>
        <taxon>Teleostei</taxon>
        <taxon>Neoteleostei</taxon>
        <taxon>Acanthomorphata</taxon>
        <taxon>Ovalentaria</taxon>
        <taxon>Atherinomorphae</taxon>
        <taxon>Cyprinodontiformes</taxon>
        <taxon>Nothobranchiidae</taxon>
        <taxon>Nothobranchius</taxon>
    </lineage>
</organism>
<evidence type="ECO:0000256" key="1">
    <source>
        <dbReference type="SAM" id="Phobius"/>
    </source>
</evidence>
<dbReference type="EMBL" id="HAEB01007761">
    <property type="protein sequence ID" value="SBQ54288.1"/>
    <property type="molecule type" value="Transcribed_RNA"/>
</dbReference>
<feature type="transmembrane region" description="Helical" evidence="1">
    <location>
        <begin position="6"/>
        <end position="23"/>
    </location>
</feature>
<feature type="non-terminal residue" evidence="2">
    <location>
        <position position="1"/>
    </location>
</feature>
<sequence length="77" mass="8718">LDPDPSATLLHSWAAALISFSLIRRASLSRRRKTADTLHQCAADRCASVWTSRTKTRQVRPWRGGVSQVNLFLLDHF</sequence>
<dbReference type="AlphaFoldDB" id="A0A1A8F644"/>
<reference evidence="2" key="1">
    <citation type="submission" date="2016-05" db="EMBL/GenBank/DDBJ databases">
        <authorList>
            <person name="Lavstsen T."/>
            <person name="Jespersen J.S."/>
        </authorList>
    </citation>
    <scope>NUCLEOTIDE SEQUENCE</scope>
    <source>
        <tissue evidence="2">Brain</tissue>
    </source>
</reference>
<keyword evidence="1" id="KW-1133">Transmembrane helix</keyword>
<keyword evidence="1" id="KW-0812">Transmembrane</keyword>
<protein>
    <submittedName>
        <fullName evidence="2">Uncharacterized protein</fullName>
    </submittedName>
</protein>
<evidence type="ECO:0000313" key="2">
    <source>
        <dbReference type="EMBL" id="SBQ54288.1"/>
    </source>
</evidence>